<gene>
    <name evidence="3" type="ORF">HLB16_10670</name>
    <name evidence="4" type="ORF">NDR89_25590</name>
</gene>
<keyword evidence="2" id="KW-0472">Membrane</keyword>
<evidence type="ECO:0000313" key="6">
    <source>
        <dbReference type="Proteomes" id="UP001056648"/>
    </source>
</evidence>
<accession>A0A849BB49</accession>
<feature type="transmembrane region" description="Helical" evidence="2">
    <location>
        <begin position="105"/>
        <end position="129"/>
    </location>
</feature>
<keyword evidence="6" id="KW-1185">Reference proteome</keyword>
<feature type="region of interest" description="Disordered" evidence="1">
    <location>
        <begin position="1"/>
        <end position="56"/>
    </location>
</feature>
<reference evidence="4" key="2">
    <citation type="submission" date="2022-06" db="EMBL/GenBank/DDBJ databases">
        <title>Complete genome sequence and characterization of Cupriavidus gilardii QJ1 isolated from contaminating cells.</title>
        <authorList>
            <person name="Qi J."/>
        </authorList>
    </citation>
    <scope>NUCLEOTIDE SEQUENCE</scope>
    <source>
        <strain evidence="4">QJ1</strain>
    </source>
</reference>
<dbReference type="Proteomes" id="UP001056648">
    <property type="component" value="Chromosome 2"/>
</dbReference>
<protein>
    <submittedName>
        <fullName evidence="3">Uncharacterized protein</fullName>
    </submittedName>
</protein>
<dbReference type="RefSeq" id="WP_151022745.1">
    <property type="nucleotide sequence ID" value="NZ_BAAAEB010000035.1"/>
</dbReference>
<dbReference type="AlphaFoldDB" id="A0A849BB49"/>
<sequence>MQSTGTPRAAAAWHAGRPPADARHRQPPGAANANAPLSPHRIDWIETEGDNARDPGADGLRRAWIALGALTRHHRALATVVMATAMSLPIGLAGAVVLVRGDPQALHPGVAMIIAATGLWCGTCCLFYLDQCRRLLRDGESNE</sequence>
<dbReference type="Proteomes" id="UP000542973">
    <property type="component" value="Unassembled WGS sequence"/>
</dbReference>
<keyword evidence="2" id="KW-0812">Transmembrane</keyword>
<evidence type="ECO:0000313" key="5">
    <source>
        <dbReference type="Proteomes" id="UP000542973"/>
    </source>
</evidence>
<feature type="compositionally biased region" description="Low complexity" evidence="1">
    <location>
        <begin position="7"/>
        <end position="19"/>
    </location>
</feature>
<proteinExistence type="predicted"/>
<evidence type="ECO:0000256" key="1">
    <source>
        <dbReference type="SAM" id="MobiDB-lite"/>
    </source>
</evidence>
<name>A0A849BB49_9BURK</name>
<reference evidence="3 5" key="1">
    <citation type="submission" date="2020-05" db="EMBL/GenBank/DDBJ databases">
        <title>MicrobeNet Type strains.</title>
        <authorList>
            <person name="Nicholson A.C."/>
        </authorList>
    </citation>
    <scope>NUCLEOTIDE SEQUENCE [LARGE SCALE GENOMIC DNA]</scope>
    <source>
        <strain evidence="3 5">ATCC 700815</strain>
    </source>
</reference>
<feature type="compositionally biased region" description="Basic and acidic residues" evidence="1">
    <location>
        <begin position="40"/>
        <end position="56"/>
    </location>
</feature>
<dbReference type="EMBL" id="CP098736">
    <property type="protein sequence ID" value="USE79935.1"/>
    <property type="molecule type" value="Genomic_DNA"/>
</dbReference>
<feature type="transmembrane region" description="Helical" evidence="2">
    <location>
        <begin position="76"/>
        <end position="99"/>
    </location>
</feature>
<evidence type="ECO:0000313" key="3">
    <source>
        <dbReference type="EMBL" id="NNH11344.1"/>
    </source>
</evidence>
<organism evidence="3 5">
    <name type="scientific">Cupriavidus gilardii</name>
    <dbReference type="NCBI Taxonomy" id="82541"/>
    <lineage>
        <taxon>Bacteria</taxon>
        <taxon>Pseudomonadati</taxon>
        <taxon>Pseudomonadota</taxon>
        <taxon>Betaproteobacteria</taxon>
        <taxon>Burkholderiales</taxon>
        <taxon>Burkholderiaceae</taxon>
        <taxon>Cupriavidus</taxon>
    </lineage>
</organism>
<evidence type="ECO:0000256" key="2">
    <source>
        <dbReference type="SAM" id="Phobius"/>
    </source>
</evidence>
<keyword evidence="2" id="KW-1133">Transmembrane helix</keyword>
<evidence type="ECO:0000313" key="4">
    <source>
        <dbReference type="EMBL" id="USE79935.1"/>
    </source>
</evidence>
<dbReference type="EMBL" id="JABEMD010000014">
    <property type="protein sequence ID" value="NNH11344.1"/>
    <property type="molecule type" value="Genomic_DNA"/>
</dbReference>